<feature type="region of interest" description="Disordered" evidence="5">
    <location>
        <begin position="1"/>
        <end position="35"/>
    </location>
</feature>
<evidence type="ECO:0000256" key="2">
    <source>
        <dbReference type="ARBA" id="ARBA00022692"/>
    </source>
</evidence>
<sequence>MSIPPTPLTPCAVTDANQSSPRPTQRRTKVEGSPTWAPEHYAKSVYSFANSTGLFHGEGYANLGRFLSRPFDPSDRHPDHSDSTQQALGRPPVLYKWPTTSSRTKLCLGTIDDLAQFDPQSVENNSGALVFLGGYQSPEWLNAVGAAFHLDPAVLDEHLEYRAPFARRDLYTSPSLPSTVDGLVKLRYFTIGVREHSAHTAKRGNVSVLRTQANDDMDRYLIHLYEERDVKPGDSIARRYHVHSPRIYSIEQQITIGIQRSAGGGWLGVTLTDSGCDREHGLIGPWRATSTAISSWDGLLPIVMRSPKIALRWQHFNTEGHRNEPGLAHLQENYGSSLDPRIMANDPFYAMTELMQFAAFSICQLLNMIDSITPRATLAATMEANNYDISDLSYHKQLLDEVAQTLRENVKVIDQRGSETWPKAKDIKQRAKADRIAASLLADYRELQHRNQDLIKRCHNQMKIIMNQGTIAETQRSLEQAGKVTLLTRLAFMFVPLTFSTSFFGMNVSVFGQGTASLWLWFAITGPLMLVAFMFLMWSTCASSIQGTVGIVRKLKRQKFSTGTWV</sequence>
<evidence type="ECO:0000256" key="1">
    <source>
        <dbReference type="ARBA" id="ARBA00004141"/>
    </source>
</evidence>
<dbReference type="InterPro" id="IPR045863">
    <property type="entry name" value="CorA_TM1_TM2"/>
</dbReference>
<comment type="caution">
    <text evidence="7">The sequence shown here is derived from an EMBL/GenBank/DDBJ whole genome shotgun (WGS) entry which is preliminary data.</text>
</comment>
<dbReference type="GO" id="GO:0046873">
    <property type="term" value="F:metal ion transmembrane transporter activity"/>
    <property type="evidence" value="ECO:0007669"/>
    <property type="project" value="InterPro"/>
</dbReference>
<dbReference type="Proteomes" id="UP000237631">
    <property type="component" value="Unassembled WGS sequence"/>
</dbReference>
<evidence type="ECO:0000256" key="5">
    <source>
        <dbReference type="SAM" id="MobiDB-lite"/>
    </source>
</evidence>
<evidence type="ECO:0000256" key="3">
    <source>
        <dbReference type="ARBA" id="ARBA00022989"/>
    </source>
</evidence>
<comment type="subcellular location">
    <subcellularLocation>
        <location evidence="1">Membrane</location>
        <topology evidence="1">Multi-pass membrane protein</topology>
    </subcellularLocation>
</comment>
<keyword evidence="2 6" id="KW-0812">Transmembrane</keyword>
<dbReference type="EMBL" id="PNEN01001629">
    <property type="protein sequence ID" value="PPJ52981.1"/>
    <property type="molecule type" value="Genomic_DNA"/>
</dbReference>
<protein>
    <submittedName>
        <fullName evidence="7">Uncharacterized protein</fullName>
    </submittedName>
</protein>
<evidence type="ECO:0000313" key="8">
    <source>
        <dbReference type="Proteomes" id="UP000237631"/>
    </source>
</evidence>
<dbReference type="OrthoDB" id="3231000at2759"/>
<dbReference type="AlphaFoldDB" id="A0A2S6BZU6"/>
<dbReference type="Gene3D" id="1.20.58.340">
    <property type="entry name" value="Magnesium transport protein CorA, transmembrane region"/>
    <property type="match status" value="1"/>
</dbReference>
<keyword evidence="4 6" id="KW-0472">Membrane</keyword>
<keyword evidence="3 6" id="KW-1133">Transmembrane helix</keyword>
<dbReference type="GO" id="GO:0016020">
    <property type="term" value="C:membrane"/>
    <property type="evidence" value="ECO:0007669"/>
    <property type="project" value="UniProtKB-SubCell"/>
</dbReference>
<feature type="transmembrane region" description="Helical" evidence="6">
    <location>
        <begin position="486"/>
        <end position="506"/>
    </location>
</feature>
<dbReference type="STRING" id="357750.A0A2S6BZU6"/>
<evidence type="ECO:0000256" key="6">
    <source>
        <dbReference type="SAM" id="Phobius"/>
    </source>
</evidence>
<keyword evidence="8" id="KW-1185">Reference proteome</keyword>
<reference evidence="8" key="1">
    <citation type="journal article" date="2017" name="bioRxiv">
        <title>Conservation of a gene cluster reveals novel cercosporin biosynthetic mechanisms and extends production to the genus Colletotrichum.</title>
        <authorList>
            <person name="de Jonge R."/>
            <person name="Ebert M.K."/>
            <person name="Huitt-Roehl C.R."/>
            <person name="Pal P."/>
            <person name="Suttle J.C."/>
            <person name="Spanner R.E."/>
            <person name="Neubauer J.D."/>
            <person name="Jurick W.M.II."/>
            <person name="Stott K.A."/>
            <person name="Secor G.A."/>
            <person name="Thomma B.P.H.J."/>
            <person name="Van de Peer Y."/>
            <person name="Townsend C.A."/>
            <person name="Bolton M.D."/>
        </authorList>
    </citation>
    <scope>NUCLEOTIDE SEQUENCE [LARGE SCALE GENOMIC DNA]</scope>
    <source>
        <strain evidence="8">CBS538.71</strain>
    </source>
</reference>
<evidence type="ECO:0000313" key="7">
    <source>
        <dbReference type="EMBL" id="PPJ52981.1"/>
    </source>
</evidence>
<dbReference type="SUPFAM" id="SSF144083">
    <property type="entry name" value="Magnesium transport protein CorA, transmembrane region"/>
    <property type="match status" value="1"/>
</dbReference>
<evidence type="ECO:0000256" key="4">
    <source>
        <dbReference type="ARBA" id="ARBA00023136"/>
    </source>
</evidence>
<name>A0A2S6BZU6_9PEZI</name>
<dbReference type="Pfam" id="PF01544">
    <property type="entry name" value="CorA"/>
    <property type="match status" value="1"/>
</dbReference>
<dbReference type="InterPro" id="IPR002523">
    <property type="entry name" value="MgTranspt_CorA/ZnTranspt_ZntB"/>
</dbReference>
<feature type="transmembrane region" description="Helical" evidence="6">
    <location>
        <begin position="518"/>
        <end position="538"/>
    </location>
</feature>
<gene>
    <name evidence="7" type="ORF">CBER1_10951</name>
</gene>
<accession>A0A2S6BZU6</accession>
<organism evidence="7 8">
    <name type="scientific">Cercospora berteroae</name>
    <dbReference type="NCBI Taxonomy" id="357750"/>
    <lineage>
        <taxon>Eukaryota</taxon>
        <taxon>Fungi</taxon>
        <taxon>Dikarya</taxon>
        <taxon>Ascomycota</taxon>
        <taxon>Pezizomycotina</taxon>
        <taxon>Dothideomycetes</taxon>
        <taxon>Dothideomycetidae</taxon>
        <taxon>Mycosphaerellales</taxon>
        <taxon>Mycosphaerellaceae</taxon>
        <taxon>Cercospora</taxon>
    </lineage>
</organism>
<proteinExistence type="predicted"/>